<feature type="compositionally biased region" description="Basic and acidic residues" evidence="1">
    <location>
        <begin position="254"/>
        <end position="263"/>
    </location>
</feature>
<dbReference type="EC" id="3.6.3.5" evidence="2"/>
<feature type="non-terminal residue" evidence="2">
    <location>
        <position position="331"/>
    </location>
</feature>
<keyword evidence="2" id="KW-0378">Hydrolase</keyword>
<dbReference type="EMBL" id="CADCTG010000248">
    <property type="protein sequence ID" value="CAA9273547.1"/>
    <property type="molecule type" value="Genomic_DNA"/>
</dbReference>
<feature type="compositionally biased region" description="Basic residues" evidence="1">
    <location>
        <begin position="186"/>
        <end position="199"/>
    </location>
</feature>
<feature type="compositionally biased region" description="Basic residues" evidence="1">
    <location>
        <begin position="66"/>
        <end position="95"/>
    </location>
</feature>
<proteinExistence type="predicted"/>
<name>A0A6J4JD70_9PROT</name>
<reference evidence="2" key="1">
    <citation type="submission" date="2020-02" db="EMBL/GenBank/DDBJ databases">
        <authorList>
            <person name="Meier V. D."/>
        </authorList>
    </citation>
    <scope>NUCLEOTIDE SEQUENCE</scope>
    <source>
        <strain evidence="2">AVDCRST_MAG08</strain>
    </source>
</reference>
<dbReference type="GO" id="GO:0016787">
    <property type="term" value="F:hydrolase activity"/>
    <property type="evidence" value="ECO:0007669"/>
    <property type="project" value="UniProtKB-KW"/>
</dbReference>
<feature type="compositionally biased region" description="Basic residues" evidence="1">
    <location>
        <begin position="207"/>
        <end position="220"/>
    </location>
</feature>
<feature type="compositionally biased region" description="Basic residues" evidence="1">
    <location>
        <begin position="242"/>
        <end position="253"/>
    </location>
</feature>
<feature type="region of interest" description="Disordered" evidence="1">
    <location>
        <begin position="26"/>
        <end position="95"/>
    </location>
</feature>
<feature type="non-terminal residue" evidence="2">
    <location>
        <position position="1"/>
    </location>
</feature>
<evidence type="ECO:0000256" key="1">
    <source>
        <dbReference type="SAM" id="MobiDB-lite"/>
    </source>
</evidence>
<organism evidence="2">
    <name type="scientific">uncultured Acetobacteraceae bacterium</name>
    <dbReference type="NCBI Taxonomy" id="169975"/>
    <lineage>
        <taxon>Bacteria</taxon>
        <taxon>Pseudomonadati</taxon>
        <taxon>Pseudomonadota</taxon>
        <taxon>Alphaproteobacteria</taxon>
        <taxon>Acetobacterales</taxon>
        <taxon>Acetobacteraceae</taxon>
        <taxon>environmental samples</taxon>
    </lineage>
</organism>
<evidence type="ECO:0000313" key="2">
    <source>
        <dbReference type="EMBL" id="CAA9273547.1"/>
    </source>
</evidence>
<dbReference type="EC" id="3.6.3.4" evidence="2"/>
<feature type="region of interest" description="Disordered" evidence="1">
    <location>
        <begin position="123"/>
        <end position="263"/>
    </location>
</feature>
<protein>
    <submittedName>
        <fullName evidence="2">Lead, cadmium, zinc and mercury transporting ATPase Copper-translocating P-type ATPase</fullName>
        <ecNumber evidence="2">3.6.3.3</ecNumber>
        <ecNumber evidence="2">3.6.3.4</ecNumber>
        <ecNumber evidence="2">3.6.3.5</ecNumber>
    </submittedName>
</protein>
<dbReference type="AlphaFoldDB" id="A0A6J4JD70"/>
<sequence length="331" mass="37227">VPTSSSAPGGLVRRGMLRRQIRCRRGAALSEPADHADRALLGRRFRRRGGAPSRRARPATPPEHARHNHRREPPRRLRRHRHERGRARGSGRIHAAARAHGVVRHPAGDRPADPLRLGRVHHARPAARNALRRVRPRRRAVAQPRRPSGGVAGSAGPLGLRHHWPRYHPGPRRAPTFRVERPADRRGHRAPAQGRRRSPRGGGVGRRALRRERPHGRHARAVGALRARPGRGQRRTPLPPARRAHRQGGRRGKPHGDHGLERRVRAVLASRAGGRSLGERHRIARLRPRVDGSSAAERQRSPLFVAERDARFPASPDRVVWRSRAAFRFDL</sequence>
<accession>A0A6J4JD70</accession>
<dbReference type="EC" id="3.6.3.3" evidence="2"/>
<feature type="compositionally biased region" description="Basic residues" evidence="1">
    <location>
        <begin position="160"/>
        <end position="171"/>
    </location>
</feature>
<feature type="compositionally biased region" description="Basic residues" evidence="1">
    <location>
        <begin position="123"/>
        <end position="140"/>
    </location>
</feature>
<gene>
    <name evidence="2" type="ORF">AVDCRST_MAG08-3336</name>
</gene>
<feature type="compositionally biased region" description="Basic residues" evidence="1">
    <location>
        <begin position="41"/>
        <end position="57"/>
    </location>
</feature>